<dbReference type="Pfam" id="PF03050">
    <property type="entry name" value="DDE_Tnp_IS66"/>
    <property type="match status" value="1"/>
</dbReference>
<feature type="compositionally biased region" description="Polar residues" evidence="2">
    <location>
        <begin position="47"/>
        <end position="60"/>
    </location>
</feature>
<feature type="region of interest" description="Disordered" evidence="2">
    <location>
        <begin position="46"/>
        <end position="88"/>
    </location>
</feature>
<evidence type="ECO:0000259" key="3">
    <source>
        <dbReference type="Pfam" id="PF03050"/>
    </source>
</evidence>
<protein>
    <submittedName>
        <fullName evidence="5">IS66 family transposase</fullName>
    </submittedName>
</protein>
<dbReference type="Proteomes" id="UP000323856">
    <property type="component" value="Unassembled WGS sequence"/>
</dbReference>
<evidence type="ECO:0000313" key="6">
    <source>
        <dbReference type="Proteomes" id="UP000323856"/>
    </source>
</evidence>
<organism evidence="5 6">
    <name type="scientific">Paeniglutamicibacter gangotriensis</name>
    <dbReference type="NCBI Taxonomy" id="254787"/>
    <lineage>
        <taxon>Bacteria</taxon>
        <taxon>Bacillati</taxon>
        <taxon>Actinomycetota</taxon>
        <taxon>Actinomycetes</taxon>
        <taxon>Micrococcales</taxon>
        <taxon>Micrococcaceae</taxon>
        <taxon>Paeniglutamicibacter</taxon>
    </lineage>
</organism>
<dbReference type="EMBL" id="VOBL01000020">
    <property type="protein sequence ID" value="KAA0974198.1"/>
    <property type="molecule type" value="Genomic_DNA"/>
</dbReference>
<gene>
    <name evidence="5" type="ORF">FQ154_16305</name>
</gene>
<dbReference type="AlphaFoldDB" id="A0A5B0E656"/>
<feature type="domain" description="Transposase IS66 central" evidence="3">
    <location>
        <begin position="164"/>
        <end position="441"/>
    </location>
</feature>
<feature type="coiled-coil region" evidence="1">
    <location>
        <begin position="17"/>
        <end position="44"/>
    </location>
</feature>
<dbReference type="OrthoDB" id="3638270at2"/>
<feature type="domain" description="DUF6444" evidence="4">
    <location>
        <begin position="8"/>
        <end position="87"/>
    </location>
</feature>
<dbReference type="Pfam" id="PF20042">
    <property type="entry name" value="DUF6444"/>
    <property type="match status" value="1"/>
</dbReference>
<dbReference type="PANTHER" id="PTHR33678:SF1">
    <property type="entry name" value="BLL1576 PROTEIN"/>
    <property type="match status" value="1"/>
</dbReference>
<dbReference type="InterPro" id="IPR004291">
    <property type="entry name" value="Transposase_IS66_central"/>
</dbReference>
<dbReference type="RefSeq" id="WP_149620549.1">
    <property type="nucleotide sequence ID" value="NZ_VOBL01000020.1"/>
</dbReference>
<evidence type="ECO:0000259" key="4">
    <source>
        <dbReference type="Pfam" id="PF20042"/>
    </source>
</evidence>
<name>A0A5B0E656_9MICC</name>
<reference evidence="5 6" key="1">
    <citation type="submission" date="2019-07" db="EMBL/GenBank/DDBJ databases">
        <title>Analysis of the biochemical properties, biological activity and biotechnological potential of siderophores and biosurfactants produced by Antarctic psychrotolerant bacteria.</title>
        <authorList>
            <person name="Styczynski M."/>
            <person name="Krucon T."/>
            <person name="Decewicz P."/>
            <person name="Dziewit L."/>
        </authorList>
    </citation>
    <scope>NUCLEOTIDE SEQUENCE [LARGE SCALE GENOMIC DNA]</scope>
    <source>
        <strain evidence="5 6">ANT_H27</strain>
    </source>
</reference>
<dbReference type="InterPro" id="IPR052344">
    <property type="entry name" value="Transposase-related"/>
</dbReference>
<comment type="caution">
    <text evidence="5">The sequence shown here is derived from an EMBL/GenBank/DDBJ whole genome shotgun (WGS) entry which is preliminary data.</text>
</comment>
<keyword evidence="1" id="KW-0175">Coiled coil</keyword>
<sequence length="478" mass="52212">MSDSSVVPTVQALLARLEERDALIVQLKSEIDTLKAKVATLEVRLGKNSQNSSKPPSTDAFTKPPPRSLRRPSGRAPGKQSGDAGMRLEPAETPDEVVLHEPDACERCGLDLTDAPASGERFRQVFDLPRIRLQIVEHRVLTRTCSCGHRTEAPFPPEATATTCYGPRIQGLGAYLLHRQHLPVARTAELMTDAFGAPVSTGWLASLAARAKTLLEPFLETARQGLRHAPVVHFDETGARVNGTLRWVHVACTPELTLLHLAIGRSAEAIGSGGILGHGFAGVAVHDGLPAYRKFPVQHGLCDVHHLRELAGIAEATGQQWATGLAELLVEILVAVNEAKDAGRTRLNKRVLRGYRRRYRRLVAEGTRLNPLPPPTGKRGRPALGTVRSLLKRLDANRDDVLRFASDFRVPFSNNEAERGIRMVKLQQKVSGSWRSWEGAEAFLAIRSYVGTARKQGANTLRALQDAFAGDPWLPATP</sequence>
<evidence type="ECO:0000256" key="1">
    <source>
        <dbReference type="SAM" id="Coils"/>
    </source>
</evidence>
<dbReference type="NCBIfam" id="NF033517">
    <property type="entry name" value="transpos_IS66"/>
    <property type="match status" value="1"/>
</dbReference>
<accession>A0A5B0E656</accession>
<dbReference type="PANTHER" id="PTHR33678">
    <property type="entry name" value="BLL1576 PROTEIN"/>
    <property type="match status" value="1"/>
</dbReference>
<evidence type="ECO:0000256" key="2">
    <source>
        <dbReference type="SAM" id="MobiDB-lite"/>
    </source>
</evidence>
<dbReference type="InterPro" id="IPR045618">
    <property type="entry name" value="DUF6444"/>
</dbReference>
<evidence type="ECO:0000313" key="5">
    <source>
        <dbReference type="EMBL" id="KAA0974198.1"/>
    </source>
</evidence>
<proteinExistence type="predicted"/>